<dbReference type="PROSITE" id="PS51819">
    <property type="entry name" value="VOC"/>
    <property type="match status" value="1"/>
</dbReference>
<dbReference type="Proteomes" id="UP001056610">
    <property type="component" value="Chromosome"/>
</dbReference>
<proteinExistence type="predicted"/>
<name>A0ABY4QIZ4_9MYCO</name>
<dbReference type="EMBL" id="CP097320">
    <property type="protein sequence ID" value="UQX10992.1"/>
    <property type="molecule type" value="Genomic_DNA"/>
</dbReference>
<dbReference type="RefSeq" id="WP_219067561.1">
    <property type="nucleotide sequence ID" value="NZ_CAJUXY010000021.1"/>
</dbReference>
<evidence type="ECO:0000259" key="2">
    <source>
        <dbReference type="PROSITE" id="PS51819"/>
    </source>
</evidence>
<keyword evidence="1" id="KW-0479">Metal-binding</keyword>
<reference evidence="3" key="1">
    <citation type="submission" date="2022-05" db="EMBL/GenBank/DDBJ databases">
        <title>A methanotrophic Mycobacterium dominates a cave microbial ecosystem.</title>
        <authorList>
            <person name="Van Spanning R.J.M."/>
            <person name="Guan Q."/>
            <person name="Melkonian C."/>
            <person name="Gallant J."/>
            <person name="Polerecky L."/>
            <person name="Flot J.-F."/>
            <person name="Brandt B.W."/>
            <person name="Braster M."/>
            <person name="Iturbe Espinoza P."/>
            <person name="Aerts J."/>
            <person name="Meima-Franke M."/>
            <person name="Piersma S.R."/>
            <person name="Bunduc C."/>
            <person name="Ummels R."/>
            <person name="Pain A."/>
            <person name="Fleming E.J."/>
            <person name="van der Wel N."/>
            <person name="Gherman V.D."/>
            <person name="Sarbu S.M."/>
            <person name="Bodelier P.L.E."/>
            <person name="Bitter W."/>
        </authorList>
    </citation>
    <scope>NUCLEOTIDE SEQUENCE</scope>
    <source>
        <strain evidence="3">Sulfur Cave</strain>
    </source>
</reference>
<dbReference type="Pfam" id="PF00903">
    <property type="entry name" value="Glyoxalase"/>
    <property type="match status" value="1"/>
</dbReference>
<evidence type="ECO:0000313" key="4">
    <source>
        <dbReference type="Proteomes" id="UP001056610"/>
    </source>
</evidence>
<dbReference type="InterPro" id="IPR051785">
    <property type="entry name" value="MMCE/EMCE_epimerase"/>
</dbReference>
<gene>
    <name evidence="3" type="ORF">M5I08_24340</name>
</gene>
<feature type="domain" description="VOC" evidence="2">
    <location>
        <begin position="7"/>
        <end position="155"/>
    </location>
</feature>
<dbReference type="InterPro" id="IPR037523">
    <property type="entry name" value="VOC_core"/>
</dbReference>
<dbReference type="PANTHER" id="PTHR43048">
    <property type="entry name" value="METHYLMALONYL-COA EPIMERASE"/>
    <property type="match status" value="1"/>
</dbReference>
<dbReference type="InterPro" id="IPR004360">
    <property type="entry name" value="Glyas_Fos-R_dOase_dom"/>
</dbReference>
<organism evidence="3 4">
    <name type="scientific">Candidatus Mycobacterium methanotrophicum</name>
    <dbReference type="NCBI Taxonomy" id="2943498"/>
    <lineage>
        <taxon>Bacteria</taxon>
        <taxon>Bacillati</taxon>
        <taxon>Actinomycetota</taxon>
        <taxon>Actinomycetes</taxon>
        <taxon>Mycobacteriales</taxon>
        <taxon>Mycobacteriaceae</taxon>
        <taxon>Mycobacterium</taxon>
    </lineage>
</organism>
<sequence>MDRYINRLFHVCITVPDIDEALAFYQDVLGLESIGSLRNERSDGAVLGFPGREIVIHANHLRGKHTDNATVIDLIEFVEPATVVGEGPYGQMNHVGITRMAFDVDDTDAIYDTLRRRGDVELLCEPATVQAPTDGFLRILTFKDPHGIVLELIEHRHHPDHRD</sequence>
<keyword evidence="4" id="KW-1185">Reference proteome</keyword>
<protein>
    <submittedName>
        <fullName evidence="3">VOC family protein</fullName>
    </submittedName>
</protein>
<evidence type="ECO:0000256" key="1">
    <source>
        <dbReference type="ARBA" id="ARBA00022723"/>
    </source>
</evidence>
<dbReference type="PANTHER" id="PTHR43048:SF3">
    <property type="entry name" value="METHYLMALONYL-COA EPIMERASE, MITOCHONDRIAL"/>
    <property type="match status" value="1"/>
</dbReference>
<evidence type="ECO:0000313" key="3">
    <source>
        <dbReference type="EMBL" id="UQX10992.1"/>
    </source>
</evidence>
<accession>A0ABY4QIZ4</accession>